<dbReference type="RefSeq" id="XP_034409563.1">
    <property type="nucleotide sequence ID" value="XM_034553672.1"/>
</dbReference>
<dbReference type="OrthoDB" id="5987936at2759"/>
<evidence type="ECO:0000256" key="3">
    <source>
        <dbReference type="ARBA" id="ARBA00022475"/>
    </source>
</evidence>
<evidence type="ECO:0000256" key="16">
    <source>
        <dbReference type="RuleBase" id="RU000688"/>
    </source>
</evidence>
<name>A0A8C2WL18_CYCLU</name>
<sequence length="451" mass="49595">MPLQAANASALEAAGCAQPGNLSLEVGDYNVSCMNGSELRRPGRGVKEMDSFRIVLYILIFLLSVFGNLLIIVVLVLNKRMRTVTNSFLLSLAVSDVMMAIFCMPFTLIPNILEDFIFGAAMCKAISYFMGISVSISTFSLMAIAIERYSAICNPLKSRSWQTQSHAYRVIAATWVVALLMMVPYPVFSVIRTFPKSNGTVGHMCRLDWPRREAEQTWYVLLLFTLFFVPGVVMMVAYGMISRELFRGMQFEGAQSKETTGQKNGGGKAAPVSNDEDDGCYVQVSKKPSSAVELPTLSAASGAAQAKKDKKARANTPDAKLQAKKRVIRMLMVIVALFFICWMPLYSANTWKAFDLRSASRALSGAPISFIHLLSYSSACVNPIIYCFMNMRFRQALLSTFACCCSNRLGRWLCRRKEGGEDGVNATSMATSMATSVSKVSYTTVSTTGNC</sequence>
<keyword evidence="3" id="KW-1003">Cell membrane</keyword>
<dbReference type="GO" id="GO:0008188">
    <property type="term" value="F:neuropeptide receptor activity"/>
    <property type="evidence" value="ECO:0007669"/>
    <property type="project" value="TreeGrafter"/>
</dbReference>
<comment type="similarity">
    <text evidence="16">Belongs to the G-protein coupled receptor 1 family.</text>
</comment>
<evidence type="ECO:0000256" key="9">
    <source>
        <dbReference type="ARBA" id="ARBA00023157"/>
    </source>
</evidence>
<dbReference type="PANTHER" id="PTHR24238:SF79">
    <property type="entry name" value="GASTRIN_CHOLECYSTOKININ TYPE B RECEPTOR"/>
    <property type="match status" value="1"/>
</dbReference>
<keyword evidence="10 16" id="KW-0675">Receptor</keyword>
<keyword evidence="7 18" id="KW-0472">Membrane</keyword>
<feature type="transmembrane region" description="Helical" evidence="18">
    <location>
        <begin position="327"/>
        <end position="346"/>
    </location>
</feature>
<feature type="transmembrane region" description="Helical" evidence="18">
    <location>
        <begin position="54"/>
        <end position="77"/>
    </location>
</feature>
<dbReference type="PRINTS" id="PR00527">
    <property type="entry name" value="GASTRINR"/>
</dbReference>
<dbReference type="PANTHER" id="PTHR24238">
    <property type="entry name" value="G-PROTEIN COUPLED RECEPTOR"/>
    <property type="match status" value="1"/>
</dbReference>
<keyword evidence="4 16" id="KW-0812">Transmembrane</keyword>
<evidence type="ECO:0000256" key="13">
    <source>
        <dbReference type="ARBA" id="ARBA00023288"/>
    </source>
</evidence>
<protein>
    <recommendedName>
        <fullName evidence="2">Gastrin/cholecystokinin type B receptor</fullName>
    </recommendedName>
    <alternativeName>
        <fullName evidence="15">Cholecystokinin-2 receptor</fullName>
    </alternativeName>
</protein>
<evidence type="ECO:0000256" key="7">
    <source>
        <dbReference type="ARBA" id="ARBA00023136"/>
    </source>
</evidence>
<dbReference type="CDD" id="cd15979">
    <property type="entry name" value="7tmA_CCK-BR"/>
    <property type="match status" value="1"/>
</dbReference>
<gene>
    <name evidence="20" type="primary">LOC117745383</name>
</gene>
<evidence type="ECO:0000313" key="21">
    <source>
        <dbReference type="Proteomes" id="UP000694565"/>
    </source>
</evidence>
<dbReference type="GO" id="GO:0005886">
    <property type="term" value="C:plasma membrane"/>
    <property type="evidence" value="ECO:0007669"/>
    <property type="project" value="UniProtKB-SubCell"/>
</dbReference>
<evidence type="ECO:0000256" key="17">
    <source>
        <dbReference type="SAM" id="MobiDB-lite"/>
    </source>
</evidence>
<proteinExistence type="inferred from homology"/>
<dbReference type="AlphaFoldDB" id="A0A8C2WL18"/>
<dbReference type="InterPro" id="IPR009126">
    <property type="entry name" value="Cholcskin_rcpt"/>
</dbReference>
<dbReference type="PRINTS" id="PR00237">
    <property type="entry name" value="GPCRRHODOPSN"/>
</dbReference>
<dbReference type="GeneTree" id="ENSGT01150000286926"/>
<dbReference type="PROSITE" id="PS50262">
    <property type="entry name" value="G_PROTEIN_RECEP_F1_2"/>
    <property type="match status" value="1"/>
</dbReference>
<dbReference type="GO" id="GO:0015054">
    <property type="term" value="F:gastrin receptor activity"/>
    <property type="evidence" value="ECO:0007669"/>
    <property type="project" value="InterPro"/>
</dbReference>
<feature type="transmembrane region" description="Helical" evidence="18">
    <location>
        <begin position="89"/>
        <end position="113"/>
    </location>
</feature>
<dbReference type="PROSITE" id="PS00237">
    <property type="entry name" value="G_PROTEIN_RECEP_F1_1"/>
    <property type="match status" value="1"/>
</dbReference>
<evidence type="ECO:0000256" key="14">
    <source>
        <dbReference type="ARBA" id="ARBA00025402"/>
    </source>
</evidence>
<organism evidence="20 21">
    <name type="scientific">Cyclopterus lumpus</name>
    <name type="common">Lumpsucker</name>
    <dbReference type="NCBI Taxonomy" id="8103"/>
    <lineage>
        <taxon>Eukaryota</taxon>
        <taxon>Metazoa</taxon>
        <taxon>Chordata</taxon>
        <taxon>Craniata</taxon>
        <taxon>Vertebrata</taxon>
        <taxon>Euteleostomi</taxon>
        <taxon>Actinopterygii</taxon>
        <taxon>Neopterygii</taxon>
        <taxon>Teleostei</taxon>
        <taxon>Neoteleostei</taxon>
        <taxon>Acanthomorphata</taxon>
        <taxon>Eupercaria</taxon>
        <taxon>Perciformes</taxon>
        <taxon>Cottioidei</taxon>
        <taxon>Cottales</taxon>
        <taxon>Cyclopteridae</taxon>
        <taxon>Cyclopterus</taxon>
    </lineage>
</organism>
<feature type="transmembrane region" description="Helical" evidence="18">
    <location>
        <begin position="218"/>
        <end position="241"/>
    </location>
</feature>
<feature type="region of interest" description="Disordered" evidence="17">
    <location>
        <begin position="256"/>
        <end position="275"/>
    </location>
</feature>
<dbReference type="Proteomes" id="UP000694565">
    <property type="component" value="Unplaced"/>
</dbReference>
<keyword evidence="8" id="KW-0564">Palmitate</keyword>
<dbReference type="InterPro" id="IPR000276">
    <property type="entry name" value="GPCR_Rhodpsn"/>
</dbReference>
<accession>A0A8C2WL18</accession>
<evidence type="ECO:0000256" key="2">
    <source>
        <dbReference type="ARBA" id="ARBA00019090"/>
    </source>
</evidence>
<evidence type="ECO:0000256" key="1">
    <source>
        <dbReference type="ARBA" id="ARBA00004651"/>
    </source>
</evidence>
<evidence type="ECO:0000313" key="20">
    <source>
        <dbReference type="Ensembl" id="ENSCLMP00005005955.1"/>
    </source>
</evidence>
<dbReference type="InterPro" id="IPR000314">
    <property type="entry name" value="Gastrin_rcpt"/>
</dbReference>
<dbReference type="Ensembl" id="ENSCLMT00005006393.1">
    <property type="protein sequence ID" value="ENSCLMP00005005955.1"/>
    <property type="gene ID" value="ENSCLMG00005003309.1"/>
</dbReference>
<evidence type="ECO:0000256" key="18">
    <source>
        <dbReference type="SAM" id="Phobius"/>
    </source>
</evidence>
<evidence type="ECO:0000259" key="19">
    <source>
        <dbReference type="PROSITE" id="PS50262"/>
    </source>
</evidence>
<keyword evidence="5 18" id="KW-1133">Transmembrane helix</keyword>
<feature type="transmembrane region" description="Helical" evidence="18">
    <location>
        <begin position="167"/>
        <end position="188"/>
    </location>
</feature>
<dbReference type="Gene3D" id="1.20.1070.10">
    <property type="entry name" value="Rhodopsin 7-helix transmembrane proteins"/>
    <property type="match status" value="1"/>
</dbReference>
<keyword evidence="21" id="KW-1185">Reference proteome</keyword>
<feature type="domain" description="G-protein coupled receptors family 1 profile" evidence="19">
    <location>
        <begin position="67"/>
        <end position="386"/>
    </location>
</feature>
<keyword evidence="12 16" id="KW-0807">Transducer</keyword>
<evidence type="ECO:0000256" key="5">
    <source>
        <dbReference type="ARBA" id="ARBA00022989"/>
    </source>
</evidence>
<evidence type="ECO:0000256" key="11">
    <source>
        <dbReference type="ARBA" id="ARBA00023180"/>
    </source>
</evidence>
<comment type="subcellular location">
    <subcellularLocation>
        <location evidence="1">Cell membrane</location>
        <topology evidence="1">Multi-pass membrane protein</topology>
    </subcellularLocation>
</comment>
<dbReference type="GeneID" id="117745383"/>
<keyword evidence="9" id="KW-1015">Disulfide bond</keyword>
<keyword evidence="11" id="KW-0325">Glycoprotein</keyword>
<evidence type="ECO:0000256" key="4">
    <source>
        <dbReference type="ARBA" id="ARBA00022692"/>
    </source>
</evidence>
<comment type="function">
    <text evidence="14">Receptor for gastrin and cholecystokinin. The CCK-B receptors occur throughout the central nervous system where they modulate anxiety, analgesia, arousal, and neuroleptic activity. This receptor mediates its action by association with G proteins that activate a phosphatidylinositol-calcium second messenger system.</text>
</comment>
<evidence type="ECO:0000256" key="6">
    <source>
        <dbReference type="ARBA" id="ARBA00023040"/>
    </source>
</evidence>
<feature type="transmembrane region" description="Helical" evidence="18">
    <location>
        <begin position="125"/>
        <end position="146"/>
    </location>
</feature>
<reference evidence="20" key="1">
    <citation type="submission" date="2025-08" db="UniProtKB">
        <authorList>
            <consortium name="Ensembl"/>
        </authorList>
    </citation>
    <scope>IDENTIFICATION</scope>
</reference>
<keyword evidence="13" id="KW-0449">Lipoprotein</keyword>
<dbReference type="Pfam" id="PF00001">
    <property type="entry name" value="7tm_1"/>
    <property type="match status" value="1"/>
</dbReference>
<evidence type="ECO:0000256" key="8">
    <source>
        <dbReference type="ARBA" id="ARBA00023139"/>
    </source>
</evidence>
<feature type="transmembrane region" description="Helical" evidence="18">
    <location>
        <begin position="366"/>
        <end position="389"/>
    </location>
</feature>
<evidence type="ECO:0000256" key="10">
    <source>
        <dbReference type="ARBA" id="ARBA00023170"/>
    </source>
</evidence>
<keyword evidence="6 16" id="KW-0297">G-protein coupled receptor</keyword>
<dbReference type="SMART" id="SM01381">
    <property type="entry name" value="7TM_GPCR_Srsx"/>
    <property type="match status" value="1"/>
</dbReference>
<reference evidence="20" key="2">
    <citation type="submission" date="2025-09" db="UniProtKB">
        <authorList>
            <consortium name="Ensembl"/>
        </authorList>
    </citation>
    <scope>IDENTIFICATION</scope>
</reference>
<dbReference type="InterPro" id="IPR017452">
    <property type="entry name" value="GPCR_Rhodpsn_7TM"/>
</dbReference>
<evidence type="ECO:0000256" key="15">
    <source>
        <dbReference type="ARBA" id="ARBA00031093"/>
    </source>
</evidence>
<dbReference type="PRINTS" id="PR01822">
    <property type="entry name" value="CCYSTOKININR"/>
</dbReference>
<dbReference type="SUPFAM" id="SSF81321">
    <property type="entry name" value="Family A G protein-coupled receptor-like"/>
    <property type="match status" value="1"/>
</dbReference>
<evidence type="ECO:0000256" key="12">
    <source>
        <dbReference type="ARBA" id="ARBA00023224"/>
    </source>
</evidence>